<keyword evidence="5" id="KW-0808">Transferase</keyword>
<comment type="catalytic activity">
    <reaction evidence="1">
        <text>a fatty acyl-[ACP] + phosphate = an acyl phosphate + holo-[ACP]</text>
        <dbReference type="Rhea" id="RHEA:42292"/>
        <dbReference type="Rhea" id="RHEA-COMP:9685"/>
        <dbReference type="Rhea" id="RHEA-COMP:14125"/>
        <dbReference type="ChEBI" id="CHEBI:43474"/>
        <dbReference type="ChEBI" id="CHEBI:59918"/>
        <dbReference type="ChEBI" id="CHEBI:64479"/>
        <dbReference type="ChEBI" id="CHEBI:138651"/>
        <dbReference type="EC" id="2.3.1.274"/>
    </reaction>
</comment>
<evidence type="ECO:0000256" key="6">
    <source>
        <dbReference type="ARBA" id="ARBA00023098"/>
    </source>
</evidence>
<dbReference type="AlphaFoldDB" id="X1BXB7"/>
<dbReference type="EC" id="2.3.1.274" evidence="9"/>
<dbReference type="GO" id="GO:0008654">
    <property type="term" value="P:phospholipid biosynthetic process"/>
    <property type="evidence" value="ECO:0007669"/>
    <property type="project" value="UniProtKB-KW"/>
</dbReference>
<evidence type="ECO:0000256" key="3">
    <source>
        <dbReference type="ARBA" id="ARBA00022490"/>
    </source>
</evidence>
<evidence type="ECO:0000256" key="10">
    <source>
        <dbReference type="ARBA" id="ARBA00046608"/>
    </source>
</evidence>
<evidence type="ECO:0000256" key="2">
    <source>
        <dbReference type="ARBA" id="ARBA00004496"/>
    </source>
</evidence>
<keyword evidence="3" id="KW-0963">Cytoplasm</keyword>
<comment type="caution">
    <text evidence="11">The sequence shown here is derived from an EMBL/GenBank/DDBJ whole genome shotgun (WGS) entry which is preliminary data.</text>
</comment>
<evidence type="ECO:0000256" key="4">
    <source>
        <dbReference type="ARBA" id="ARBA00022516"/>
    </source>
</evidence>
<feature type="non-terminal residue" evidence="11">
    <location>
        <position position="1"/>
    </location>
</feature>
<comment type="subunit">
    <text evidence="10">Homodimer. Probably interacts with PlsY.</text>
</comment>
<dbReference type="Pfam" id="PF02504">
    <property type="entry name" value="FA_synthesis"/>
    <property type="match status" value="1"/>
</dbReference>
<reference evidence="11" key="1">
    <citation type="journal article" date="2014" name="Front. Microbiol.">
        <title>High frequency of phylogenetically diverse reductive dehalogenase-homologous genes in deep subseafloor sedimentary metagenomes.</title>
        <authorList>
            <person name="Kawai M."/>
            <person name="Futagami T."/>
            <person name="Toyoda A."/>
            <person name="Takaki Y."/>
            <person name="Nishi S."/>
            <person name="Hori S."/>
            <person name="Arai W."/>
            <person name="Tsubouchi T."/>
            <person name="Morono Y."/>
            <person name="Uchiyama I."/>
            <person name="Ito T."/>
            <person name="Fujiyama A."/>
            <person name="Inagaki F."/>
            <person name="Takami H."/>
        </authorList>
    </citation>
    <scope>NUCLEOTIDE SEQUENCE</scope>
    <source>
        <strain evidence="11">Expedition CK06-06</strain>
    </source>
</reference>
<dbReference type="SUPFAM" id="SSF53659">
    <property type="entry name" value="Isocitrate/Isopropylmalate dehydrogenase-like"/>
    <property type="match status" value="1"/>
</dbReference>
<dbReference type="GO" id="GO:0006633">
    <property type="term" value="P:fatty acid biosynthetic process"/>
    <property type="evidence" value="ECO:0007669"/>
    <property type="project" value="InterPro"/>
</dbReference>
<evidence type="ECO:0000256" key="7">
    <source>
        <dbReference type="ARBA" id="ARBA00023209"/>
    </source>
</evidence>
<gene>
    <name evidence="11" type="ORF">S01H4_51559</name>
</gene>
<sequence length="225" mass="23836">RAKMMKEGEAGGLVSAGPTGAIVSSAIQYLGMIEGIERPVLGGAIFDPAPNTVIFDCGVNIECKSYHLLTFAIIGSIYCKKLLNIANPTIGLLNIGAEESKGNQLARETYGLLQRSGLNFIGNIEGNEMMSGRANVLVCDGFVGNVVFKFVESLGLFKDLAGADEKHDLGGGLIWGVNGIVRKLHGASRAPHVAIKINHIKLAVEADLIGAVKSELATFMKEIKL</sequence>
<evidence type="ECO:0000256" key="5">
    <source>
        <dbReference type="ARBA" id="ARBA00022679"/>
    </source>
</evidence>
<organism evidence="11">
    <name type="scientific">marine sediment metagenome</name>
    <dbReference type="NCBI Taxonomy" id="412755"/>
    <lineage>
        <taxon>unclassified sequences</taxon>
        <taxon>metagenomes</taxon>
        <taxon>ecological metagenomes</taxon>
    </lineage>
</organism>
<evidence type="ECO:0000256" key="9">
    <source>
        <dbReference type="ARBA" id="ARBA00024069"/>
    </source>
</evidence>
<evidence type="ECO:0000256" key="1">
    <source>
        <dbReference type="ARBA" id="ARBA00001232"/>
    </source>
</evidence>
<dbReference type="InterPro" id="IPR003664">
    <property type="entry name" value="FA_synthesis"/>
</dbReference>
<protein>
    <recommendedName>
        <fullName evidence="9">phosphate acyltransferase</fullName>
        <ecNumber evidence="9">2.3.1.274</ecNumber>
    </recommendedName>
</protein>
<dbReference type="Gene3D" id="3.40.718.10">
    <property type="entry name" value="Isopropylmalate Dehydrogenase"/>
    <property type="match status" value="1"/>
</dbReference>
<keyword evidence="6" id="KW-0443">Lipid metabolism</keyword>
<dbReference type="PANTHER" id="PTHR30100">
    <property type="entry name" value="FATTY ACID/PHOSPHOLIPID SYNTHESIS PROTEIN PLSX"/>
    <property type="match status" value="1"/>
</dbReference>
<evidence type="ECO:0000256" key="8">
    <source>
        <dbReference type="ARBA" id="ARBA00023264"/>
    </source>
</evidence>
<name>X1BXB7_9ZZZZ</name>
<keyword evidence="7" id="KW-0594">Phospholipid biosynthesis</keyword>
<dbReference type="PANTHER" id="PTHR30100:SF1">
    <property type="entry name" value="PHOSPHATE ACYLTRANSFERASE"/>
    <property type="match status" value="1"/>
</dbReference>
<dbReference type="EMBL" id="BART01029371">
    <property type="protein sequence ID" value="GAH00431.1"/>
    <property type="molecule type" value="Genomic_DNA"/>
</dbReference>
<accession>X1BXB7</accession>
<keyword evidence="4" id="KW-0444">Lipid biosynthesis</keyword>
<dbReference type="GO" id="GO:0005737">
    <property type="term" value="C:cytoplasm"/>
    <property type="evidence" value="ECO:0007669"/>
    <property type="project" value="UniProtKB-SubCell"/>
</dbReference>
<keyword evidence="8" id="KW-1208">Phospholipid metabolism</keyword>
<dbReference type="HAMAP" id="MF_00019">
    <property type="entry name" value="PlsX"/>
    <property type="match status" value="1"/>
</dbReference>
<evidence type="ECO:0000313" key="11">
    <source>
        <dbReference type="EMBL" id="GAH00431.1"/>
    </source>
</evidence>
<dbReference type="GO" id="GO:0043811">
    <property type="term" value="F:phosphate:acyl-[acyl carrier protein] acyltransferase activity"/>
    <property type="evidence" value="ECO:0007669"/>
    <property type="project" value="UniProtKB-EC"/>
</dbReference>
<proteinExistence type="inferred from homology"/>
<comment type="subcellular location">
    <subcellularLocation>
        <location evidence="2">Cytoplasm</location>
    </subcellularLocation>
</comment>
<dbReference type="InterPro" id="IPR012281">
    <property type="entry name" value="Phospholipid_synth_PlsX-like"/>
</dbReference>